<dbReference type="Pfam" id="PF13478">
    <property type="entry name" value="XdhC_C"/>
    <property type="match status" value="1"/>
</dbReference>
<dbReference type="InterPro" id="IPR027051">
    <property type="entry name" value="XdhC_Rossmann_dom"/>
</dbReference>
<keyword evidence="4" id="KW-1185">Reference proteome</keyword>
<dbReference type="EMBL" id="JBHTMC010000012">
    <property type="protein sequence ID" value="MFD1263255.1"/>
    <property type="molecule type" value="Genomic_DNA"/>
</dbReference>
<name>A0ABW3WDE0_9RHOO</name>
<dbReference type="Proteomes" id="UP001597158">
    <property type="component" value="Unassembled WGS sequence"/>
</dbReference>
<sequence>MNTWVEQLARLIEAGERAVLVTVAAARGSTPRAAGARMIVSATTCHGTIGGGQLELRAIAVARQLLADGARSPSLVRFPLGASVGQCCGGVMQLAFEPVGAGQCDWLAAARAYAATARPWGRIVDLTGDRPAVRVFGEHPEAELADARELERARSLLAGRADDAALLASTPARGADALLDVSLPPELQVVLFGAGHVGRALAELFGRLPMQVRWVDPREEEFPAVVAPNIEVRCTDVPEAEVRAAPADAVFLVLTHSHALDFDLVRAILDRGDFRCCGLIGSQSKRTSFEQRLRARGYGEQAIARLNCPIGTPGLGGKEPEVIAVAIAAEVLQLRGASFAARPALRDCAA</sequence>
<dbReference type="NCBIfam" id="TIGR02964">
    <property type="entry name" value="xanthine_xdhC"/>
    <property type="match status" value="1"/>
</dbReference>
<dbReference type="InterPro" id="IPR052698">
    <property type="entry name" value="MoCofactor_Util/Proc"/>
</dbReference>
<evidence type="ECO:0000259" key="1">
    <source>
        <dbReference type="Pfam" id="PF02625"/>
    </source>
</evidence>
<dbReference type="InterPro" id="IPR003777">
    <property type="entry name" value="XdhC_CoxI"/>
</dbReference>
<proteinExistence type="predicted"/>
<evidence type="ECO:0000313" key="3">
    <source>
        <dbReference type="EMBL" id="MFD1263255.1"/>
    </source>
</evidence>
<organism evidence="3 4">
    <name type="scientific">Thauera mechernichensis</name>
    <dbReference type="NCBI Taxonomy" id="82788"/>
    <lineage>
        <taxon>Bacteria</taxon>
        <taxon>Pseudomonadati</taxon>
        <taxon>Pseudomonadota</taxon>
        <taxon>Betaproteobacteria</taxon>
        <taxon>Rhodocyclales</taxon>
        <taxon>Zoogloeaceae</taxon>
        <taxon>Thauera</taxon>
    </lineage>
</organism>
<dbReference type="Pfam" id="PF02625">
    <property type="entry name" value="XdhC_CoxI"/>
    <property type="match status" value="1"/>
</dbReference>
<feature type="domain" description="XdhC Rossmann" evidence="2">
    <location>
        <begin position="189"/>
        <end position="331"/>
    </location>
</feature>
<evidence type="ECO:0000259" key="2">
    <source>
        <dbReference type="Pfam" id="PF13478"/>
    </source>
</evidence>
<reference evidence="4" key="1">
    <citation type="journal article" date="2019" name="Int. J. Syst. Evol. Microbiol.">
        <title>The Global Catalogue of Microorganisms (GCM) 10K type strain sequencing project: providing services to taxonomists for standard genome sequencing and annotation.</title>
        <authorList>
            <consortium name="The Broad Institute Genomics Platform"/>
            <consortium name="The Broad Institute Genome Sequencing Center for Infectious Disease"/>
            <person name="Wu L."/>
            <person name="Ma J."/>
        </authorList>
    </citation>
    <scope>NUCLEOTIDE SEQUENCE [LARGE SCALE GENOMIC DNA]</scope>
    <source>
        <strain evidence="4">CCUG 48884</strain>
    </source>
</reference>
<dbReference type="SUPFAM" id="SSF51735">
    <property type="entry name" value="NAD(P)-binding Rossmann-fold domains"/>
    <property type="match status" value="1"/>
</dbReference>
<dbReference type="Gene3D" id="3.40.50.720">
    <property type="entry name" value="NAD(P)-binding Rossmann-like Domain"/>
    <property type="match status" value="1"/>
</dbReference>
<dbReference type="PANTHER" id="PTHR30388">
    <property type="entry name" value="ALDEHYDE OXIDOREDUCTASE MOLYBDENUM COFACTOR ASSEMBLY PROTEIN"/>
    <property type="match status" value="1"/>
</dbReference>
<accession>A0ABW3WDE0</accession>
<evidence type="ECO:0000313" key="4">
    <source>
        <dbReference type="Proteomes" id="UP001597158"/>
    </source>
</evidence>
<gene>
    <name evidence="3" type="primary">xdhC</name>
    <name evidence="3" type="ORF">ACFQ4M_06630</name>
</gene>
<dbReference type="RefSeq" id="WP_277835547.1">
    <property type="nucleotide sequence ID" value="NZ_JARQZE010000028.1"/>
</dbReference>
<dbReference type="InterPro" id="IPR036291">
    <property type="entry name" value="NAD(P)-bd_dom_sf"/>
</dbReference>
<feature type="domain" description="XdhC- CoxI" evidence="1">
    <location>
        <begin position="12"/>
        <end position="78"/>
    </location>
</feature>
<dbReference type="InterPro" id="IPR014308">
    <property type="entry name" value="Xanthine_DH_XdhC"/>
</dbReference>
<comment type="caution">
    <text evidence="3">The sequence shown here is derived from an EMBL/GenBank/DDBJ whole genome shotgun (WGS) entry which is preliminary data.</text>
</comment>
<protein>
    <submittedName>
        <fullName evidence="3">Xanthine dehydrogenase accessory protein XdhC</fullName>
    </submittedName>
</protein>
<dbReference type="PANTHER" id="PTHR30388:SF6">
    <property type="entry name" value="XANTHINE DEHYDROGENASE SUBUNIT A-RELATED"/>
    <property type="match status" value="1"/>
</dbReference>